<gene>
    <name evidence="1" type="ORF">Zm00014a_006943</name>
</gene>
<evidence type="ECO:0000313" key="1">
    <source>
        <dbReference type="EMBL" id="PWZ09527.1"/>
    </source>
</evidence>
<dbReference type="Proteomes" id="UP000251960">
    <property type="component" value="Chromosome 8"/>
</dbReference>
<dbReference type="EMBL" id="NCVQ01000009">
    <property type="protein sequence ID" value="PWZ09527.1"/>
    <property type="molecule type" value="Genomic_DNA"/>
</dbReference>
<name>A0A3L6DP35_MAIZE</name>
<dbReference type="AlphaFoldDB" id="A0A3L6DP35"/>
<accession>A0A3L6DP35</accession>
<reference evidence="1" key="1">
    <citation type="journal article" date="2018" name="Nat. Genet.">
        <title>Extensive intraspecific gene order and gene structural variations between Mo17 and other maize genomes.</title>
        <authorList>
            <person name="Sun S."/>
            <person name="Zhou Y."/>
            <person name="Chen J."/>
            <person name="Shi J."/>
            <person name="Zhao H."/>
            <person name="Zhao H."/>
            <person name="Song W."/>
            <person name="Zhang M."/>
            <person name="Cui Y."/>
            <person name="Dong X."/>
            <person name="Liu H."/>
            <person name="Ma X."/>
            <person name="Jiao Y."/>
            <person name="Wang B."/>
            <person name="Wei X."/>
            <person name="Stein J.C."/>
            <person name="Glaubitz J.C."/>
            <person name="Lu F."/>
            <person name="Yu G."/>
            <person name="Liang C."/>
            <person name="Fengler K."/>
            <person name="Li B."/>
            <person name="Rafalski A."/>
            <person name="Schnable P.S."/>
            <person name="Ware D.H."/>
            <person name="Buckler E.S."/>
            <person name="Lai J."/>
        </authorList>
    </citation>
    <scope>NUCLEOTIDE SEQUENCE [LARGE SCALE GENOMIC DNA]</scope>
    <source>
        <tissue evidence="1">Seedling</tissue>
    </source>
</reference>
<proteinExistence type="predicted"/>
<sequence>MASTDAAPHVGVPASPSRLPPWSMLSASCASPSFGCAPLLLSARRNSLAELLLIRCSPLSLLSFLPCKSLAWCPHFLKQ</sequence>
<comment type="caution">
    <text evidence="1">The sequence shown here is derived from an EMBL/GenBank/DDBJ whole genome shotgun (WGS) entry which is preliminary data.</text>
</comment>
<protein>
    <submittedName>
        <fullName evidence="1">Uncharacterized protein</fullName>
    </submittedName>
</protein>
<organism evidence="1">
    <name type="scientific">Zea mays</name>
    <name type="common">Maize</name>
    <dbReference type="NCBI Taxonomy" id="4577"/>
    <lineage>
        <taxon>Eukaryota</taxon>
        <taxon>Viridiplantae</taxon>
        <taxon>Streptophyta</taxon>
        <taxon>Embryophyta</taxon>
        <taxon>Tracheophyta</taxon>
        <taxon>Spermatophyta</taxon>
        <taxon>Magnoliopsida</taxon>
        <taxon>Liliopsida</taxon>
        <taxon>Poales</taxon>
        <taxon>Poaceae</taxon>
        <taxon>PACMAD clade</taxon>
        <taxon>Panicoideae</taxon>
        <taxon>Andropogonodae</taxon>
        <taxon>Andropogoneae</taxon>
        <taxon>Tripsacinae</taxon>
        <taxon>Zea</taxon>
    </lineage>
</organism>